<evidence type="ECO:0000256" key="1">
    <source>
        <dbReference type="ARBA" id="ARBA00005790"/>
    </source>
</evidence>
<organism evidence="11 12">
    <name type="scientific">Vandammella animalimorsus</name>
    <dbReference type="NCBI Taxonomy" id="2029117"/>
    <lineage>
        <taxon>Bacteria</taxon>
        <taxon>Pseudomonadati</taxon>
        <taxon>Pseudomonadota</taxon>
        <taxon>Betaproteobacteria</taxon>
        <taxon>Burkholderiales</taxon>
        <taxon>Comamonadaceae</taxon>
        <taxon>Vandammella</taxon>
    </lineage>
</organism>
<dbReference type="Gene3D" id="3.30.63.10">
    <property type="entry name" value="Guanylate Kinase phosphate binding domain"/>
    <property type="match status" value="1"/>
</dbReference>
<feature type="domain" description="Guanylate kinase-like" evidence="10">
    <location>
        <begin position="41"/>
        <end position="219"/>
    </location>
</feature>
<keyword evidence="4 9" id="KW-0808">Transferase</keyword>
<dbReference type="PANTHER" id="PTHR23117">
    <property type="entry name" value="GUANYLATE KINASE-RELATED"/>
    <property type="match status" value="1"/>
</dbReference>
<dbReference type="EC" id="2.7.4.8" evidence="2 9"/>
<comment type="caution">
    <text evidence="11">The sequence shown here is derived from an EMBL/GenBank/DDBJ whole genome shotgun (WGS) entry which is preliminary data.</text>
</comment>
<dbReference type="InterPro" id="IPR020590">
    <property type="entry name" value="Guanylate_kinase_CS"/>
</dbReference>
<dbReference type="PROSITE" id="PS00856">
    <property type="entry name" value="GUANYLATE_KINASE_1"/>
    <property type="match status" value="1"/>
</dbReference>
<keyword evidence="6 9" id="KW-0418">Kinase</keyword>
<protein>
    <recommendedName>
        <fullName evidence="3 9">Guanylate kinase</fullName>
        <ecNumber evidence="2 9">2.7.4.8</ecNumber>
    </recommendedName>
    <alternativeName>
        <fullName evidence="8 9">GMP kinase</fullName>
    </alternativeName>
</protein>
<dbReference type="SUPFAM" id="SSF52540">
    <property type="entry name" value="P-loop containing nucleoside triphosphate hydrolases"/>
    <property type="match status" value="1"/>
</dbReference>
<dbReference type="Gene3D" id="3.40.50.300">
    <property type="entry name" value="P-loop containing nucleotide triphosphate hydrolases"/>
    <property type="match status" value="1"/>
</dbReference>
<comment type="similarity">
    <text evidence="1 9">Belongs to the guanylate kinase family.</text>
</comment>
<evidence type="ECO:0000256" key="8">
    <source>
        <dbReference type="ARBA" id="ARBA00030128"/>
    </source>
</evidence>
<dbReference type="AlphaFoldDB" id="A0A2A2ADP7"/>
<dbReference type="HAMAP" id="MF_00328">
    <property type="entry name" value="Guanylate_kinase"/>
    <property type="match status" value="1"/>
</dbReference>
<evidence type="ECO:0000313" key="11">
    <source>
        <dbReference type="EMBL" id="PAT35907.1"/>
    </source>
</evidence>
<dbReference type="InterPro" id="IPR017665">
    <property type="entry name" value="Guanylate_kinase"/>
</dbReference>
<dbReference type="GO" id="GO:0005829">
    <property type="term" value="C:cytosol"/>
    <property type="evidence" value="ECO:0007669"/>
    <property type="project" value="TreeGrafter"/>
</dbReference>
<dbReference type="InterPro" id="IPR027417">
    <property type="entry name" value="P-loop_NTPase"/>
</dbReference>
<name>A0A2A2ADP7_9BURK</name>
<evidence type="ECO:0000256" key="5">
    <source>
        <dbReference type="ARBA" id="ARBA00022741"/>
    </source>
</evidence>
<dbReference type="EMBL" id="NSJF01000001">
    <property type="protein sequence ID" value="PAT35907.1"/>
    <property type="molecule type" value="Genomic_DNA"/>
</dbReference>
<evidence type="ECO:0000259" key="10">
    <source>
        <dbReference type="PROSITE" id="PS50052"/>
    </source>
</evidence>
<reference evidence="11 12" key="1">
    <citation type="submission" date="2017-08" db="EMBL/GenBank/DDBJ databases">
        <title>WGS of Clinical strains of the CDC Group NO-1 linked to zoonotic infections in humans.</title>
        <authorList>
            <person name="Bernier A.-M."/>
            <person name="Bernard K."/>
        </authorList>
    </citation>
    <scope>NUCLEOTIDE SEQUENCE [LARGE SCALE GENOMIC DNA]</scope>
    <source>
        <strain evidence="11 12">NML03-0146</strain>
    </source>
</reference>
<sequence>MASSNLHTNLSEPLLPAEALSEVASAAEAGAAGSDEAEYPGNLFVVAAPSGAGKSSLVKALLELDTRVFPTVSHTTRAPRGQEKHGREYFFIPAHEFDAMVAADAFIEWANVHGNRYGTAKKAVEDRIQQGADVVLEIDFQGAMQIRNVFANAVLIFILPPSLEELRSRLERRGEDRPDVIELRMRNARVEMAQAGNFDYVIINDVFERALFDLKSIVHAQRLRYSAQQRAQAQVFRALGIQA</sequence>
<dbReference type="NCBIfam" id="TIGR03263">
    <property type="entry name" value="guanyl_kin"/>
    <property type="match status" value="1"/>
</dbReference>
<dbReference type="PROSITE" id="PS50052">
    <property type="entry name" value="GUANYLATE_KINASE_2"/>
    <property type="match status" value="1"/>
</dbReference>
<gene>
    <name evidence="9" type="primary">gmk</name>
    <name evidence="11" type="ORF">CK620_01210</name>
</gene>
<feature type="binding site" evidence="9">
    <location>
        <begin position="48"/>
        <end position="55"/>
    </location>
    <ligand>
        <name>ATP</name>
        <dbReference type="ChEBI" id="CHEBI:30616"/>
    </ligand>
</feature>
<evidence type="ECO:0000256" key="6">
    <source>
        <dbReference type="ARBA" id="ARBA00022777"/>
    </source>
</evidence>
<keyword evidence="5 9" id="KW-0547">Nucleotide-binding</keyword>
<evidence type="ECO:0000313" key="12">
    <source>
        <dbReference type="Proteomes" id="UP000217999"/>
    </source>
</evidence>
<evidence type="ECO:0000256" key="2">
    <source>
        <dbReference type="ARBA" id="ARBA00012961"/>
    </source>
</evidence>
<evidence type="ECO:0000256" key="9">
    <source>
        <dbReference type="HAMAP-Rule" id="MF_00328"/>
    </source>
</evidence>
<dbReference type="Pfam" id="PF00625">
    <property type="entry name" value="Guanylate_kin"/>
    <property type="match status" value="1"/>
</dbReference>
<keyword evidence="9" id="KW-0963">Cytoplasm</keyword>
<dbReference type="CDD" id="cd00071">
    <property type="entry name" value="GMPK"/>
    <property type="match status" value="1"/>
</dbReference>
<keyword evidence="7 9" id="KW-0067">ATP-binding</keyword>
<dbReference type="PANTHER" id="PTHR23117:SF13">
    <property type="entry name" value="GUANYLATE KINASE"/>
    <property type="match status" value="1"/>
</dbReference>
<comment type="function">
    <text evidence="9">Essential for recycling GMP and indirectly, cGMP.</text>
</comment>
<accession>A0A2A2ADP7</accession>
<dbReference type="InterPro" id="IPR008144">
    <property type="entry name" value="Guanylate_kin-like_dom"/>
</dbReference>
<evidence type="ECO:0000256" key="3">
    <source>
        <dbReference type="ARBA" id="ARBA00016296"/>
    </source>
</evidence>
<dbReference type="SMART" id="SM00072">
    <property type="entry name" value="GuKc"/>
    <property type="match status" value="1"/>
</dbReference>
<dbReference type="Proteomes" id="UP000217999">
    <property type="component" value="Unassembled WGS sequence"/>
</dbReference>
<dbReference type="InterPro" id="IPR008145">
    <property type="entry name" value="GK/Ca_channel_bsu"/>
</dbReference>
<dbReference type="GO" id="GO:0005524">
    <property type="term" value="F:ATP binding"/>
    <property type="evidence" value="ECO:0007669"/>
    <property type="project" value="UniProtKB-UniRule"/>
</dbReference>
<evidence type="ECO:0000256" key="4">
    <source>
        <dbReference type="ARBA" id="ARBA00022679"/>
    </source>
</evidence>
<evidence type="ECO:0000256" key="7">
    <source>
        <dbReference type="ARBA" id="ARBA00022840"/>
    </source>
</evidence>
<dbReference type="GO" id="GO:0004385">
    <property type="term" value="F:GMP kinase activity"/>
    <property type="evidence" value="ECO:0007669"/>
    <property type="project" value="UniProtKB-UniRule"/>
</dbReference>
<dbReference type="FunFam" id="3.30.63.10:FF:000002">
    <property type="entry name" value="Guanylate kinase 1"/>
    <property type="match status" value="1"/>
</dbReference>
<comment type="subcellular location">
    <subcellularLocation>
        <location evidence="9">Cytoplasm</location>
    </subcellularLocation>
</comment>
<proteinExistence type="inferred from homology"/>
<comment type="catalytic activity">
    <reaction evidence="9">
        <text>GMP + ATP = GDP + ADP</text>
        <dbReference type="Rhea" id="RHEA:20780"/>
        <dbReference type="ChEBI" id="CHEBI:30616"/>
        <dbReference type="ChEBI" id="CHEBI:58115"/>
        <dbReference type="ChEBI" id="CHEBI:58189"/>
        <dbReference type="ChEBI" id="CHEBI:456216"/>
        <dbReference type="EC" id="2.7.4.8"/>
    </reaction>
</comment>